<dbReference type="SMART" id="SM00186">
    <property type="entry name" value="FBG"/>
    <property type="match status" value="1"/>
</dbReference>
<dbReference type="EMBL" id="JABFTP020000165">
    <property type="protein sequence ID" value="KAL3285024.1"/>
    <property type="molecule type" value="Genomic_DNA"/>
</dbReference>
<comment type="caution">
    <text evidence="4">The sequence shown here is derived from an EMBL/GenBank/DDBJ whole genome shotgun (WGS) entry which is preliminary data.</text>
</comment>
<dbReference type="CDD" id="cd00087">
    <property type="entry name" value="FReD"/>
    <property type="match status" value="1"/>
</dbReference>
<keyword evidence="2" id="KW-0175">Coiled coil</keyword>
<feature type="domain" description="Fibrinogen C-terminal" evidence="3">
    <location>
        <begin position="272"/>
        <end position="473"/>
    </location>
</feature>
<name>A0ABD2P2U2_9CUCU</name>
<dbReference type="InterPro" id="IPR002181">
    <property type="entry name" value="Fibrinogen_a/b/g_C_dom"/>
</dbReference>
<dbReference type="Gene3D" id="3.90.215.10">
    <property type="entry name" value="Gamma Fibrinogen, chain A, domain 1"/>
    <property type="match status" value="1"/>
</dbReference>
<dbReference type="InterPro" id="IPR020837">
    <property type="entry name" value="Fibrinogen_CS"/>
</dbReference>
<dbReference type="PANTHER" id="PTHR19143">
    <property type="entry name" value="FIBRINOGEN/TENASCIN/ANGIOPOEITIN"/>
    <property type="match status" value="1"/>
</dbReference>
<dbReference type="InterPro" id="IPR050373">
    <property type="entry name" value="Fibrinogen_C-term_domain"/>
</dbReference>
<dbReference type="PROSITE" id="PS00514">
    <property type="entry name" value="FIBRINOGEN_C_1"/>
    <property type="match status" value="1"/>
</dbReference>
<dbReference type="PANTHER" id="PTHR19143:SF444">
    <property type="entry name" value="PROTEIN SCABROUS"/>
    <property type="match status" value="1"/>
</dbReference>
<keyword evidence="1" id="KW-1015">Disulfide bond</keyword>
<dbReference type="Pfam" id="PF00147">
    <property type="entry name" value="Fibrinogen_C"/>
    <property type="match status" value="1"/>
</dbReference>
<accession>A0ABD2P2U2</accession>
<dbReference type="Proteomes" id="UP001516400">
    <property type="component" value="Unassembled WGS sequence"/>
</dbReference>
<reference evidence="4 5" key="1">
    <citation type="journal article" date="2021" name="BMC Biol.">
        <title>Horizontally acquired antibacterial genes associated with adaptive radiation of ladybird beetles.</title>
        <authorList>
            <person name="Li H.S."/>
            <person name="Tang X.F."/>
            <person name="Huang Y.H."/>
            <person name="Xu Z.Y."/>
            <person name="Chen M.L."/>
            <person name="Du X.Y."/>
            <person name="Qiu B.Y."/>
            <person name="Chen P.T."/>
            <person name="Zhang W."/>
            <person name="Slipinski A."/>
            <person name="Escalona H.E."/>
            <person name="Waterhouse R.M."/>
            <person name="Zwick A."/>
            <person name="Pang H."/>
        </authorList>
    </citation>
    <scope>NUCLEOTIDE SEQUENCE [LARGE SCALE GENOMIC DNA]</scope>
    <source>
        <strain evidence="4">SYSU2018</strain>
    </source>
</reference>
<feature type="coiled-coil region" evidence="2">
    <location>
        <begin position="36"/>
        <end position="77"/>
    </location>
</feature>
<gene>
    <name evidence="4" type="ORF">HHI36_019152</name>
</gene>
<evidence type="ECO:0000256" key="1">
    <source>
        <dbReference type="ARBA" id="ARBA00023157"/>
    </source>
</evidence>
<evidence type="ECO:0000313" key="5">
    <source>
        <dbReference type="Proteomes" id="UP001516400"/>
    </source>
</evidence>
<evidence type="ECO:0000256" key="2">
    <source>
        <dbReference type="SAM" id="Coils"/>
    </source>
</evidence>
<organism evidence="4 5">
    <name type="scientific">Cryptolaemus montrouzieri</name>
    <dbReference type="NCBI Taxonomy" id="559131"/>
    <lineage>
        <taxon>Eukaryota</taxon>
        <taxon>Metazoa</taxon>
        <taxon>Ecdysozoa</taxon>
        <taxon>Arthropoda</taxon>
        <taxon>Hexapoda</taxon>
        <taxon>Insecta</taxon>
        <taxon>Pterygota</taxon>
        <taxon>Neoptera</taxon>
        <taxon>Endopterygota</taxon>
        <taxon>Coleoptera</taxon>
        <taxon>Polyphaga</taxon>
        <taxon>Cucujiformia</taxon>
        <taxon>Coccinelloidea</taxon>
        <taxon>Coccinellidae</taxon>
        <taxon>Scymninae</taxon>
        <taxon>Scymnini</taxon>
        <taxon>Cryptolaemus</taxon>
    </lineage>
</organism>
<protein>
    <recommendedName>
        <fullName evidence="3">Fibrinogen C-terminal domain-containing protein</fullName>
    </recommendedName>
</protein>
<dbReference type="PROSITE" id="PS51406">
    <property type="entry name" value="FIBRINOGEN_C_2"/>
    <property type="match status" value="1"/>
</dbReference>
<sequence length="475" mass="54833">MKAVQIESVQNMKTLQEMRLSNYLPEISKDRPYRHQRLLKKHIIELEKNSKALQKENQQIKTEMLRLRKEIEILQKNDQTENDLSDSNSIEDYIKSNSLHPINNRMDEMLTNLTVQQNQNVENIANITKQLTNFDKLHLSVLELLENVESIEFKVDNTFPDIRKEISKVEVQANEAKAELNQLKEEMSNSRKSVKAIGVSVSNLQDKNAEDHRFLKEVDSRVQNLIRSSSLQNSKLHDHILKAESASVDLNATKSTVLLVQELKSFEKEYQNIINKLPYDCSSVSGPNGIYLISPGGGEPILTNCEDGWTIVQKRYDGSVNFNQNWNNYSNGFGSATGEHWIGNRNLHHLTKNNCSMLQINMKDIYGKYWQANYNDFRILDYSNGFKLIIKGYHGNASDALDYQNNMEFSTVDNDRDISNTHCASNYEGGWWFSHCQHANLNGRYNLGLTWFDSSRNEWIAISNSEMRIKPREVC</sequence>
<evidence type="ECO:0000259" key="3">
    <source>
        <dbReference type="PROSITE" id="PS51406"/>
    </source>
</evidence>
<dbReference type="AlphaFoldDB" id="A0ABD2P2U2"/>
<dbReference type="InterPro" id="IPR036056">
    <property type="entry name" value="Fibrinogen-like_C"/>
</dbReference>
<keyword evidence="5" id="KW-1185">Reference proteome</keyword>
<dbReference type="SUPFAM" id="SSF56496">
    <property type="entry name" value="Fibrinogen C-terminal domain-like"/>
    <property type="match status" value="1"/>
</dbReference>
<evidence type="ECO:0000313" key="4">
    <source>
        <dbReference type="EMBL" id="KAL3285024.1"/>
    </source>
</evidence>
<feature type="coiled-coil region" evidence="2">
    <location>
        <begin position="166"/>
        <end position="193"/>
    </location>
</feature>
<dbReference type="InterPro" id="IPR014716">
    <property type="entry name" value="Fibrinogen_a/b/g_C_1"/>
</dbReference>
<proteinExistence type="predicted"/>